<comment type="caution">
    <text evidence="2">The sequence shown here is derived from an EMBL/GenBank/DDBJ whole genome shotgun (WGS) entry which is preliminary data.</text>
</comment>
<evidence type="ECO:0000256" key="1">
    <source>
        <dbReference type="SAM" id="MobiDB-lite"/>
    </source>
</evidence>
<keyword evidence="3" id="KW-1185">Reference proteome</keyword>
<reference evidence="2 3" key="1">
    <citation type="submission" date="2019-03" db="EMBL/GenBank/DDBJ databases">
        <title>Draft genome sequences of novel Actinobacteria.</title>
        <authorList>
            <person name="Sahin N."/>
            <person name="Ay H."/>
            <person name="Saygin H."/>
        </authorList>
    </citation>
    <scope>NUCLEOTIDE SEQUENCE [LARGE SCALE GENOMIC DNA]</scope>
    <source>
        <strain evidence="2 3">KC310</strain>
    </source>
</reference>
<evidence type="ECO:0000313" key="3">
    <source>
        <dbReference type="Proteomes" id="UP000295258"/>
    </source>
</evidence>
<proteinExistence type="predicted"/>
<dbReference type="AlphaFoldDB" id="A0A4R4U8E4"/>
<evidence type="ECO:0000313" key="2">
    <source>
        <dbReference type="EMBL" id="TDC85024.1"/>
    </source>
</evidence>
<accession>A0A4R4U8E4</accession>
<sequence>MAVHHHLGELAHVQPKHRQLGGDGATCATRPGNDHVASSLDHATQHRDVEGQELIDSPEDQVERTAAHHQKNA</sequence>
<feature type="region of interest" description="Disordered" evidence="1">
    <location>
        <begin position="1"/>
        <end position="73"/>
    </location>
</feature>
<name>A0A4R4U8E4_9ACTN</name>
<protein>
    <submittedName>
        <fullName evidence="2">Uncharacterized protein</fullName>
    </submittedName>
</protein>
<organism evidence="2 3">
    <name type="scientific">Nonomuraea deserti</name>
    <dbReference type="NCBI Taxonomy" id="1848322"/>
    <lineage>
        <taxon>Bacteria</taxon>
        <taxon>Bacillati</taxon>
        <taxon>Actinomycetota</taxon>
        <taxon>Actinomycetes</taxon>
        <taxon>Streptosporangiales</taxon>
        <taxon>Streptosporangiaceae</taxon>
        <taxon>Nonomuraea</taxon>
    </lineage>
</organism>
<gene>
    <name evidence="2" type="ORF">E1292_49085</name>
</gene>
<feature type="compositionally biased region" description="Acidic residues" evidence="1">
    <location>
        <begin position="51"/>
        <end position="60"/>
    </location>
</feature>
<dbReference type="EMBL" id="SMKO01000324">
    <property type="protein sequence ID" value="TDC85024.1"/>
    <property type="molecule type" value="Genomic_DNA"/>
</dbReference>
<dbReference type="Proteomes" id="UP000295258">
    <property type="component" value="Unassembled WGS sequence"/>
</dbReference>